<evidence type="ECO:0000259" key="12">
    <source>
        <dbReference type="Pfam" id="PF07730"/>
    </source>
</evidence>
<sequence length="620" mass="71313">MKYFFSTLFFFIVGTSFAQNAELKKELGRIYSNPDSAEFYLKEAETRLQSRSDSGLYYYFKAESYNLKLENQAAKDAFIYSLDYIDPKLNPELVSLAYIRLTRLDKASGQFEKALEFSQDGLKHTESSLDSNFMGYHLLDIAVIYHDMESYEQGVDYGKRALKVLESYSKAIPAYRAFALNSIAINFDDWNKPDSALFYHYKVLDDIENLDSMRVIFTFNNIGNTLLKQEKYEEARKWVEIALGLNRKDGYPAYGLATNFTNLANIAFNLGEFAKARQMMDSAAYYVQESGSTEKKRDYLYEEYRFHKKKGELTSAMDFLEKYSALKDTIFQEERLRTMSEMEALYDVEQKERELAESRAEVAEHELTVKSRNNLLLLLLIFLLVSLGLGFFIYYRQKNKTRHLQQEAKLQAIYAEQQTQKRLQDQRDSIASDLHDNIGSQLTFIVSSLGNLKFGNLSKEALSTKIDQISGFTVETVNELRDTIWAMNKESISIEELHSRIQNLFAKARQSCPTIQFEFNLDPHIDTDLKLNSIEGVNFYRIVQEAVNNSIKYANASKIQVDLFLEDENIKLKVTDDGVGISGENPFGNGMNTMKTRAQRIGKEFEIKSSEGQGTEILVS</sequence>
<accession>A0A1M7ZB18</accession>
<dbReference type="EMBL" id="FRXN01000002">
    <property type="protein sequence ID" value="SHO62094.1"/>
    <property type="molecule type" value="Genomic_DNA"/>
</dbReference>
<dbReference type="Proteomes" id="UP000184609">
    <property type="component" value="Unassembled WGS sequence"/>
</dbReference>
<dbReference type="InterPro" id="IPR003594">
    <property type="entry name" value="HATPase_dom"/>
</dbReference>
<name>A0A1M7ZB18_9BACT</name>
<feature type="transmembrane region" description="Helical" evidence="10">
    <location>
        <begin position="375"/>
        <end position="395"/>
    </location>
</feature>
<dbReference type="InterPro" id="IPR019734">
    <property type="entry name" value="TPR_rpt"/>
</dbReference>
<dbReference type="AlphaFoldDB" id="A0A1M7ZB18"/>
<dbReference type="InterPro" id="IPR036890">
    <property type="entry name" value="HATPase_C_sf"/>
</dbReference>
<dbReference type="SMART" id="SM00028">
    <property type="entry name" value="TPR"/>
    <property type="match status" value="4"/>
</dbReference>
<evidence type="ECO:0000256" key="1">
    <source>
        <dbReference type="ARBA" id="ARBA00004651"/>
    </source>
</evidence>
<evidence type="ECO:0000313" key="13">
    <source>
        <dbReference type="EMBL" id="SHO62094.1"/>
    </source>
</evidence>
<evidence type="ECO:0000259" key="11">
    <source>
        <dbReference type="Pfam" id="PF02518"/>
    </source>
</evidence>
<evidence type="ECO:0000256" key="3">
    <source>
        <dbReference type="ARBA" id="ARBA00022679"/>
    </source>
</evidence>
<keyword evidence="14" id="KW-1185">Reference proteome</keyword>
<gene>
    <name evidence="13" type="ORF">SAMN04488108_1866</name>
</gene>
<comment type="subcellular location">
    <subcellularLocation>
        <location evidence="1">Cell membrane</location>
        <topology evidence="1">Multi-pass membrane protein</topology>
    </subcellularLocation>
</comment>
<dbReference type="Gene3D" id="3.30.565.10">
    <property type="entry name" value="Histidine kinase-like ATPase, C-terminal domain"/>
    <property type="match status" value="1"/>
</dbReference>
<evidence type="ECO:0000256" key="6">
    <source>
        <dbReference type="ARBA" id="ARBA00022989"/>
    </source>
</evidence>
<proteinExistence type="predicted"/>
<dbReference type="InterPro" id="IPR050482">
    <property type="entry name" value="Sensor_HK_TwoCompSys"/>
</dbReference>
<keyword evidence="2" id="KW-1003">Cell membrane</keyword>
<keyword evidence="4 10" id="KW-0812">Transmembrane</keyword>
<feature type="domain" description="Signal transduction histidine kinase subgroup 3 dimerisation and phosphoacceptor" evidence="12">
    <location>
        <begin position="427"/>
        <end position="488"/>
    </location>
</feature>
<evidence type="ECO:0000256" key="10">
    <source>
        <dbReference type="SAM" id="Phobius"/>
    </source>
</evidence>
<feature type="domain" description="Histidine kinase/HSP90-like ATPase" evidence="11">
    <location>
        <begin position="539"/>
        <end position="618"/>
    </location>
</feature>
<dbReference type="PANTHER" id="PTHR24421:SF37">
    <property type="entry name" value="SENSOR HISTIDINE KINASE NARS"/>
    <property type="match status" value="1"/>
</dbReference>
<dbReference type="SUPFAM" id="SSF55874">
    <property type="entry name" value="ATPase domain of HSP90 chaperone/DNA topoisomerase II/histidine kinase"/>
    <property type="match status" value="1"/>
</dbReference>
<evidence type="ECO:0000256" key="4">
    <source>
        <dbReference type="ARBA" id="ARBA00022692"/>
    </source>
</evidence>
<dbReference type="GO" id="GO:0005886">
    <property type="term" value="C:plasma membrane"/>
    <property type="evidence" value="ECO:0007669"/>
    <property type="project" value="UniProtKB-SubCell"/>
</dbReference>
<reference evidence="14" key="1">
    <citation type="submission" date="2016-12" db="EMBL/GenBank/DDBJ databases">
        <authorList>
            <person name="Varghese N."/>
            <person name="Submissions S."/>
        </authorList>
    </citation>
    <scope>NUCLEOTIDE SEQUENCE [LARGE SCALE GENOMIC DNA]</scope>
    <source>
        <strain evidence="14">DSM 25035</strain>
    </source>
</reference>
<dbReference type="SUPFAM" id="SSF48452">
    <property type="entry name" value="TPR-like"/>
    <property type="match status" value="1"/>
</dbReference>
<evidence type="ECO:0000256" key="7">
    <source>
        <dbReference type="ARBA" id="ARBA00023012"/>
    </source>
</evidence>
<dbReference type="Pfam" id="PF02518">
    <property type="entry name" value="HATPase_c"/>
    <property type="match status" value="1"/>
</dbReference>
<dbReference type="Pfam" id="PF13374">
    <property type="entry name" value="TPR_10"/>
    <property type="match status" value="1"/>
</dbReference>
<keyword evidence="3" id="KW-0808">Transferase</keyword>
<keyword evidence="8 10" id="KW-0472">Membrane</keyword>
<dbReference type="InterPro" id="IPR011990">
    <property type="entry name" value="TPR-like_helical_dom_sf"/>
</dbReference>
<dbReference type="OrthoDB" id="1523646at2"/>
<dbReference type="CDD" id="cd16917">
    <property type="entry name" value="HATPase_UhpB-NarQ-NarX-like"/>
    <property type="match status" value="1"/>
</dbReference>
<dbReference type="PANTHER" id="PTHR24421">
    <property type="entry name" value="NITRATE/NITRITE SENSOR PROTEIN NARX-RELATED"/>
    <property type="match status" value="1"/>
</dbReference>
<keyword evidence="9" id="KW-0175">Coiled coil</keyword>
<keyword evidence="5" id="KW-0418">Kinase</keyword>
<dbReference type="GO" id="GO:0000155">
    <property type="term" value="F:phosphorelay sensor kinase activity"/>
    <property type="evidence" value="ECO:0007669"/>
    <property type="project" value="InterPro"/>
</dbReference>
<dbReference type="GO" id="GO:0046983">
    <property type="term" value="F:protein dimerization activity"/>
    <property type="evidence" value="ECO:0007669"/>
    <property type="project" value="InterPro"/>
</dbReference>
<evidence type="ECO:0000256" key="5">
    <source>
        <dbReference type="ARBA" id="ARBA00022777"/>
    </source>
</evidence>
<evidence type="ECO:0000256" key="8">
    <source>
        <dbReference type="ARBA" id="ARBA00023136"/>
    </source>
</evidence>
<dbReference type="Gene3D" id="1.20.5.1930">
    <property type="match status" value="1"/>
</dbReference>
<dbReference type="InterPro" id="IPR011712">
    <property type="entry name" value="Sig_transdc_His_kin_sub3_dim/P"/>
</dbReference>
<dbReference type="STRING" id="1073327.SAMN04488108_1866"/>
<evidence type="ECO:0000256" key="2">
    <source>
        <dbReference type="ARBA" id="ARBA00022475"/>
    </source>
</evidence>
<keyword evidence="7" id="KW-0902">Two-component regulatory system</keyword>
<dbReference type="Gene3D" id="1.25.40.10">
    <property type="entry name" value="Tetratricopeptide repeat domain"/>
    <property type="match status" value="2"/>
</dbReference>
<dbReference type="Pfam" id="PF07730">
    <property type="entry name" value="HisKA_3"/>
    <property type="match status" value="1"/>
</dbReference>
<evidence type="ECO:0000256" key="9">
    <source>
        <dbReference type="SAM" id="Coils"/>
    </source>
</evidence>
<protein>
    <submittedName>
        <fullName evidence="13">Tetratricopeptide repeat-containing protein</fullName>
    </submittedName>
</protein>
<dbReference type="RefSeq" id="WP_073571491.1">
    <property type="nucleotide sequence ID" value="NZ_FRXN01000002.1"/>
</dbReference>
<feature type="coiled-coil region" evidence="9">
    <location>
        <begin position="339"/>
        <end position="368"/>
    </location>
</feature>
<organism evidence="13 14">
    <name type="scientific">Algoriphagus zhangzhouensis</name>
    <dbReference type="NCBI Taxonomy" id="1073327"/>
    <lineage>
        <taxon>Bacteria</taxon>
        <taxon>Pseudomonadati</taxon>
        <taxon>Bacteroidota</taxon>
        <taxon>Cytophagia</taxon>
        <taxon>Cytophagales</taxon>
        <taxon>Cyclobacteriaceae</taxon>
        <taxon>Algoriphagus</taxon>
    </lineage>
</organism>
<keyword evidence="6 10" id="KW-1133">Transmembrane helix</keyword>
<evidence type="ECO:0000313" key="14">
    <source>
        <dbReference type="Proteomes" id="UP000184609"/>
    </source>
</evidence>